<dbReference type="Proteomes" id="UP001159427">
    <property type="component" value="Unassembled WGS sequence"/>
</dbReference>
<dbReference type="CDD" id="cd17352">
    <property type="entry name" value="MFS_MCT_SLC16"/>
    <property type="match status" value="1"/>
</dbReference>
<keyword evidence="2" id="KW-0472">Membrane</keyword>
<evidence type="ECO:0000256" key="2">
    <source>
        <dbReference type="SAM" id="Phobius"/>
    </source>
</evidence>
<reference evidence="4 5" key="1">
    <citation type="submission" date="2022-05" db="EMBL/GenBank/DDBJ databases">
        <authorList>
            <consortium name="Genoscope - CEA"/>
            <person name="William W."/>
        </authorList>
    </citation>
    <scope>NUCLEOTIDE SEQUENCE [LARGE SCALE GENOMIC DNA]</scope>
</reference>
<dbReference type="InterPro" id="IPR036259">
    <property type="entry name" value="MFS_trans_sf"/>
</dbReference>
<feature type="transmembrane region" description="Helical" evidence="2">
    <location>
        <begin position="97"/>
        <end position="116"/>
    </location>
</feature>
<dbReference type="PANTHER" id="PTHR11360:SF251">
    <property type="entry name" value="MAJOR FACILITATOR SUPERFAMILY (MFS) PROFILE DOMAIN-CONTAINING PROTEIN"/>
    <property type="match status" value="1"/>
</dbReference>
<feature type="transmembrane region" description="Helical" evidence="2">
    <location>
        <begin position="153"/>
        <end position="175"/>
    </location>
</feature>
<evidence type="ECO:0000256" key="1">
    <source>
        <dbReference type="ARBA" id="ARBA00004141"/>
    </source>
</evidence>
<protein>
    <recommendedName>
        <fullName evidence="3">Major facilitator superfamily (MFS) profile domain-containing protein</fullName>
    </recommendedName>
</protein>
<feature type="transmembrane region" description="Helical" evidence="2">
    <location>
        <begin position="279"/>
        <end position="298"/>
    </location>
</feature>
<organism evidence="4 5">
    <name type="scientific">Porites evermanni</name>
    <dbReference type="NCBI Taxonomy" id="104178"/>
    <lineage>
        <taxon>Eukaryota</taxon>
        <taxon>Metazoa</taxon>
        <taxon>Cnidaria</taxon>
        <taxon>Anthozoa</taxon>
        <taxon>Hexacorallia</taxon>
        <taxon>Scleractinia</taxon>
        <taxon>Fungiina</taxon>
        <taxon>Poritidae</taxon>
        <taxon>Porites</taxon>
    </lineage>
</organism>
<dbReference type="InterPro" id="IPR020846">
    <property type="entry name" value="MFS_dom"/>
</dbReference>
<feature type="transmembrane region" description="Helical" evidence="2">
    <location>
        <begin position="187"/>
        <end position="205"/>
    </location>
</feature>
<gene>
    <name evidence="4" type="ORF">PEVE_00012789</name>
</gene>
<comment type="subcellular location">
    <subcellularLocation>
        <location evidence="1">Membrane</location>
        <topology evidence="1">Multi-pass membrane protein</topology>
    </subcellularLocation>
</comment>
<feature type="transmembrane region" description="Helical" evidence="2">
    <location>
        <begin position="122"/>
        <end position="146"/>
    </location>
</feature>
<name>A0ABN8RLV3_9CNID</name>
<comment type="caution">
    <text evidence="4">The sequence shown here is derived from an EMBL/GenBank/DDBJ whole genome shotgun (WGS) entry which is preliminary data.</text>
</comment>
<evidence type="ECO:0000259" key="3">
    <source>
        <dbReference type="PROSITE" id="PS50850"/>
    </source>
</evidence>
<feature type="transmembrane region" description="Helical" evidence="2">
    <location>
        <begin position="70"/>
        <end position="90"/>
    </location>
</feature>
<evidence type="ECO:0000313" key="5">
    <source>
        <dbReference type="Proteomes" id="UP001159427"/>
    </source>
</evidence>
<evidence type="ECO:0000313" key="4">
    <source>
        <dbReference type="EMBL" id="CAH3180212.1"/>
    </source>
</evidence>
<keyword evidence="2" id="KW-0812">Transmembrane</keyword>
<feature type="transmembrane region" description="Helical" evidence="2">
    <location>
        <begin position="28"/>
        <end position="50"/>
    </location>
</feature>
<dbReference type="PANTHER" id="PTHR11360">
    <property type="entry name" value="MONOCARBOXYLATE TRANSPORTER"/>
    <property type="match status" value="1"/>
</dbReference>
<dbReference type="EMBL" id="CALNXI010001948">
    <property type="protein sequence ID" value="CAH3180212.1"/>
    <property type="molecule type" value="Genomic_DNA"/>
</dbReference>
<feature type="transmembrane region" description="Helical" evidence="2">
    <location>
        <begin position="377"/>
        <end position="394"/>
    </location>
</feature>
<dbReference type="PROSITE" id="PS50850">
    <property type="entry name" value="MFS"/>
    <property type="match status" value="1"/>
</dbReference>
<feature type="transmembrane region" description="Helical" evidence="2">
    <location>
        <begin position="245"/>
        <end position="267"/>
    </location>
</feature>
<accession>A0ABN8RLV3</accession>
<sequence length="464" mass="51159">MCVQKNASEILGKLCWFFRGKHHSDCRWSWVVCISSAICGAINTGFVLSFGVLFPELMEHFDESREKTAGLGSLTLGMAWLASPLPGYLCDRFGCRITNFLGATLCMTGLVVSSFAKSLTHMYFTQGLIIGLGICFIYNSCYLVIAQYFKKRLSMATGIVALGESTGVFFTGPLLQFLLDSFGWRGTYRIMVVAFALVCLLGLTYNPNIQFQETTGHNIENKNENQDNERNSISLYCSVWKIPTFVVVTISFMVTAFAIYIPLIYLVKYSEDNGISAQAASRLFIFIGLASSLARIITGKLCNNKKVNSIFTYQASMLLAALSVFLLQLAATKYWLLIVFSFIYGFSDGIFMTSAVYTQLTCVDAKRVTASFCTSNVLYSIAAAAGSPIAGLIVDNTGSYVYSFYMTGGVLLVAFLVPMVLIPINHRSIRVLPQGHVNNDKQMVTEGTEGIKTQGQTHQEEIPI</sequence>
<dbReference type="Gene3D" id="1.20.1250.20">
    <property type="entry name" value="MFS general substrate transporter like domains"/>
    <property type="match status" value="1"/>
</dbReference>
<keyword evidence="2" id="KW-1133">Transmembrane helix</keyword>
<dbReference type="SUPFAM" id="SSF103473">
    <property type="entry name" value="MFS general substrate transporter"/>
    <property type="match status" value="1"/>
</dbReference>
<dbReference type="InterPro" id="IPR011701">
    <property type="entry name" value="MFS"/>
</dbReference>
<dbReference type="Pfam" id="PF07690">
    <property type="entry name" value="MFS_1"/>
    <property type="match status" value="1"/>
</dbReference>
<feature type="transmembrane region" description="Helical" evidence="2">
    <location>
        <begin position="334"/>
        <end position="357"/>
    </location>
</feature>
<dbReference type="InterPro" id="IPR050327">
    <property type="entry name" value="Proton-linked_MCT"/>
</dbReference>
<feature type="transmembrane region" description="Helical" evidence="2">
    <location>
        <begin position="400"/>
        <end position="422"/>
    </location>
</feature>
<feature type="domain" description="Major facilitator superfamily (MFS) profile" evidence="3">
    <location>
        <begin position="29"/>
        <end position="426"/>
    </location>
</feature>
<keyword evidence="5" id="KW-1185">Reference proteome</keyword>
<proteinExistence type="predicted"/>
<feature type="transmembrane region" description="Helical" evidence="2">
    <location>
        <begin position="310"/>
        <end position="328"/>
    </location>
</feature>